<accession>A0A839QR65</accession>
<dbReference type="Proteomes" id="UP000523000">
    <property type="component" value="Unassembled WGS sequence"/>
</dbReference>
<comment type="caution">
    <text evidence="1">The sequence shown here is derived from an EMBL/GenBank/DDBJ whole genome shotgun (WGS) entry which is preliminary data.</text>
</comment>
<sequence>MAMEMYWCFDCDRKHRPESDIGREHLLPSLSAGHPGGGAGGLFDGLESHSKPAVAAPAKSKRPALAPVLRAPAKAPRPGARALDEVVCDPSSVFSSLVAEIAETNPAANLGHGYCTMLWDGAGSMPRADAPLPIAKAVAAACMEVGLDQDTALVVAGLVGAHPLSTGELGGFLRAGAFAFCPDPGQCAQGASAQDWVLDPASAGSLPERFTC</sequence>
<organism evidence="1 2">
    <name type="scientific">Paeniglutamicibacter cryotolerans</name>
    <dbReference type="NCBI Taxonomy" id="670079"/>
    <lineage>
        <taxon>Bacteria</taxon>
        <taxon>Bacillati</taxon>
        <taxon>Actinomycetota</taxon>
        <taxon>Actinomycetes</taxon>
        <taxon>Micrococcales</taxon>
        <taxon>Micrococcaceae</taxon>
        <taxon>Paeniglutamicibacter</taxon>
    </lineage>
</organism>
<evidence type="ECO:0000313" key="2">
    <source>
        <dbReference type="Proteomes" id="UP000523000"/>
    </source>
</evidence>
<evidence type="ECO:0000313" key="1">
    <source>
        <dbReference type="EMBL" id="MBB2997274.1"/>
    </source>
</evidence>
<dbReference type="EMBL" id="JACHVS010000002">
    <property type="protein sequence ID" value="MBB2997274.1"/>
    <property type="molecule type" value="Genomic_DNA"/>
</dbReference>
<protein>
    <submittedName>
        <fullName evidence="1">Uncharacterized protein</fullName>
    </submittedName>
</protein>
<dbReference type="RefSeq" id="WP_183512823.1">
    <property type="nucleotide sequence ID" value="NZ_BAABGK010000018.1"/>
</dbReference>
<name>A0A839QR65_9MICC</name>
<dbReference type="AlphaFoldDB" id="A0A839QR65"/>
<keyword evidence="2" id="KW-1185">Reference proteome</keyword>
<reference evidence="1 2" key="1">
    <citation type="submission" date="2020-08" db="EMBL/GenBank/DDBJ databases">
        <title>Sequencing the genomes of 1000 actinobacteria strains.</title>
        <authorList>
            <person name="Klenk H.-P."/>
        </authorList>
    </citation>
    <scope>NUCLEOTIDE SEQUENCE [LARGE SCALE GENOMIC DNA]</scope>
    <source>
        <strain evidence="1 2">DSM 22826</strain>
    </source>
</reference>
<proteinExistence type="predicted"/>
<gene>
    <name evidence="1" type="ORF">E9229_003521</name>
</gene>